<dbReference type="InterPro" id="IPR053378">
    <property type="entry name" value="Prenyl_diphosphate_synthase"/>
</dbReference>
<dbReference type="PANTHER" id="PTHR43281">
    <property type="entry name" value="FARNESYL DIPHOSPHATE SYNTHASE"/>
    <property type="match status" value="1"/>
</dbReference>
<dbReference type="RefSeq" id="WP_377942908.1">
    <property type="nucleotide sequence ID" value="NZ_JBHUCX010000024.1"/>
</dbReference>
<dbReference type="SFLD" id="SFLDS00005">
    <property type="entry name" value="Isoprenoid_Synthase_Type_I"/>
    <property type="match status" value="1"/>
</dbReference>
<name>A0ABW4JIM8_9BACL</name>
<evidence type="ECO:0000313" key="9">
    <source>
        <dbReference type="Proteomes" id="UP001597079"/>
    </source>
</evidence>
<dbReference type="GO" id="GO:0016740">
    <property type="term" value="F:transferase activity"/>
    <property type="evidence" value="ECO:0007669"/>
    <property type="project" value="UniProtKB-KW"/>
</dbReference>
<sequence>MTSYLEMCKSEVNTFLAALYPAQGPTKVLYDAMNYSLLTDGKRLRPTLCLATAETFGIARNQVLPVAVALELIHCYSLIHDDLPCMDDDDLRRGKPTNHRVFGEAVALLAGDALLTEAFFQLAKRTPGIPPDRQLKMVQIVAERAGAAGMVGGQTVDIEKTGQGGTLDDVAFIHLHKTARLIQASIELGALFPDISEAKRNALSVYGEALGLAFQMVDDVLDVVGSAEELGKTPGKDALVDKLTFPKFIGVEETLRRAQEIISNGQKALQSEGITSPYLFELQTTILERSR</sequence>
<dbReference type="NCBIfam" id="NF045485">
    <property type="entry name" value="FPPsyn"/>
    <property type="match status" value="1"/>
</dbReference>
<dbReference type="InterPro" id="IPR033749">
    <property type="entry name" value="Polyprenyl_synt_CS"/>
</dbReference>
<evidence type="ECO:0000256" key="5">
    <source>
        <dbReference type="ARBA" id="ARBA00022842"/>
    </source>
</evidence>
<dbReference type="SUPFAM" id="SSF48576">
    <property type="entry name" value="Terpenoid synthases"/>
    <property type="match status" value="1"/>
</dbReference>
<keyword evidence="5" id="KW-0460">Magnesium</keyword>
<reference evidence="9" key="1">
    <citation type="journal article" date="2019" name="Int. J. Syst. Evol. Microbiol.">
        <title>The Global Catalogue of Microorganisms (GCM) 10K type strain sequencing project: providing services to taxonomists for standard genome sequencing and annotation.</title>
        <authorList>
            <consortium name="The Broad Institute Genomics Platform"/>
            <consortium name="The Broad Institute Genome Sequencing Center for Infectious Disease"/>
            <person name="Wu L."/>
            <person name="Ma J."/>
        </authorList>
    </citation>
    <scope>NUCLEOTIDE SEQUENCE [LARGE SCALE GENOMIC DNA]</scope>
    <source>
        <strain evidence="9">CGMCC 1.12286</strain>
    </source>
</reference>
<comment type="caution">
    <text evidence="8">The sequence shown here is derived from an EMBL/GenBank/DDBJ whole genome shotgun (WGS) entry which is preliminary data.</text>
</comment>
<gene>
    <name evidence="8" type="ORF">ACFSB2_10070</name>
</gene>
<keyword evidence="9" id="KW-1185">Reference proteome</keyword>
<dbReference type="SFLD" id="SFLDG01017">
    <property type="entry name" value="Polyprenyl_Transferase_Like"/>
    <property type="match status" value="1"/>
</dbReference>
<evidence type="ECO:0000256" key="7">
    <source>
        <dbReference type="RuleBase" id="RU004466"/>
    </source>
</evidence>
<dbReference type="CDD" id="cd00685">
    <property type="entry name" value="Trans_IPPS_HT"/>
    <property type="match status" value="1"/>
</dbReference>
<dbReference type="Proteomes" id="UP001597079">
    <property type="component" value="Unassembled WGS sequence"/>
</dbReference>
<evidence type="ECO:0000256" key="6">
    <source>
        <dbReference type="ARBA" id="ARBA00023229"/>
    </source>
</evidence>
<accession>A0ABW4JIM8</accession>
<dbReference type="PROSITE" id="PS00444">
    <property type="entry name" value="POLYPRENYL_SYNTHASE_2"/>
    <property type="match status" value="1"/>
</dbReference>
<evidence type="ECO:0000256" key="3">
    <source>
        <dbReference type="ARBA" id="ARBA00022679"/>
    </source>
</evidence>
<dbReference type="InterPro" id="IPR000092">
    <property type="entry name" value="Polyprenyl_synt"/>
</dbReference>
<comment type="similarity">
    <text evidence="2 7">Belongs to the FPP/GGPP synthase family.</text>
</comment>
<keyword evidence="3 7" id="KW-0808">Transferase</keyword>
<comment type="cofactor">
    <cofactor evidence="1">
        <name>Mg(2+)</name>
        <dbReference type="ChEBI" id="CHEBI:18420"/>
    </cofactor>
</comment>
<keyword evidence="4" id="KW-0479">Metal-binding</keyword>
<evidence type="ECO:0000313" key="8">
    <source>
        <dbReference type="EMBL" id="MFD1675040.1"/>
    </source>
</evidence>
<evidence type="ECO:0000256" key="1">
    <source>
        <dbReference type="ARBA" id="ARBA00001946"/>
    </source>
</evidence>
<dbReference type="EC" id="2.5.1.-" evidence="8"/>
<evidence type="ECO:0000256" key="2">
    <source>
        <dbReference type="ARBA" id="ARBA00006706"/>
    </source>
</evidence>
<dbReference type="Pfam" id="PF00348">
    <property type="entry name" value="polyprenyl_synt"/>
    <property type="match status" value="1"/>
</dbReference>
<protein>
    <submittedName>
        <fullName evidence="8">Polyprenyl synthetase family protein</fullName>
        <ecNumber evidence="8">2.5.1.-</ecNumber>
    </submittedName>
</protein>
<evidence type="ECO:0000256" key="4">
    <source>
        <dbReference type="ARBA" id="ARBA00022723"/>
    </source>
</evidence>
<dbReference type="Gene3D" id="1.10.600.10">
    <property type="entry name" value="Farnesyl Diphosphate Synthase"/>
    <property type="match status" value="1"/>
</dbReference>
<dbReference type="PANTHER" id="PTHR43281:SF1">
    <property type="entry name" value="FARNESYL DIPHOSPHATE SYNTHASE"/>
    <property type="match status" value="1"/>
</dbReference>
<dbReference type="PROSITE" id="PS00723">
    <property type="entry name" value="POLYPRENYL_SYNTHASE_1"/>
    <property type="match status" value="1"/>
</dbReference>
<organism evidence="8 9">
    <name type="scientific">Alicyclobacillus fodiniaquatilis</name>
    <dbReference type="NCBI Taxonomy" id="1661150"/>
    <lineage>
        <taxon>Bacteria</taxon>
        <taxon>Bacillati</taxon>
        <taxon>Bacillota</taxon>
        <taxon>Bacilli</taxon>
        <taxon>Bacillales</taxon>
        <taxon>Alicyclobacillaceae</taxon>
        <taxon>Alicyclobacillus</taxon>
    </lineage>
</organism>
<dbReference type="EMBL" id="JBHUCX010000024">
    <property type="protein sequence ID" value="MFD1675040.1"/>
    <property type="molecule type" value="Genomic_DNA"/>
</dbReference>
<dbReference type="InterPro" id="IPR008949">
    <property type="entry name" value="Isoprenoid_synthase_dom_sf"/>
</dbReference>
<keyword evidence="6" id="KW-0414">Isoprene biosynthesis</keyword>
<proteinExistence type="inferred from homology"/>